<dbReference type="SUPFAM" id="SSF52833">
    <property type="entry name" value="Thioredoxin-like"/>
    <property type="match status" value="1"/>
</dbReference>
<evidence type="ECO:0000259" key="1">
    <source>
        <dbReference type="Pfam" id="PF00462"/>
    </source>
</evidence>
<dbReference type="InterPro" id="IPR036249">
    <property type="entry name" value="Thioredoxin-like_sf"/>
</dbReference>
<proteinExistence type="predicted"/>
<dbReference type="Gene3D" id="3.40.30.10">
    <property type="entry name" value="Glutaredoxin"/>
    <property type="match status" value="1"/>
</dbReference>
<protein>
    <recommendedName>
        <fullName evidence="1">Glutaredoxin domain-containing protein</fullName>
    </recommendedName>
</protein>
<reference evidence="2 3" key="1">
    <citation type="journal article" date="2016" name="Nat. Commun.">
        <title>Thousands of microbial genomes shed light on interconnected biogeochemical processes in an aquifer system.</title>
        <authorList>
            <person name="Anantharaman K."/>
            <person name="Brown C.T."/>
            <person name="Hug L.A."/>
            <person name="Sharon I."/>
            <person name="Castelle C.J."/>
            <person name="Probst A.J."/>
            <person name="Thomas B.C."/>
            <person name="Singh A."/>
            <person name="Wilkins M.J."/>
            <person name="Karaoz U."/>
            <person name="Brodie E.L."/>
            <person name="Williams K.H."/>
            <person name="Hubbard S.S."/>
            <person name="Banfield J.F."/>
        </authorList>
    </citation>
    <scope>NUCLEOTIDE SEQUENCE [LARGE SCALE GENOMIC DNA]</scope>
</reference>
<accession>A0A1F6BDB7</accession>
<dbReference type="STRING" id="1798401.A2363_01805"/>
<dbReference type="AlphaFoldDB" id="A0A1F6BDB7"/>
<dbReference type="CDD" id="cd02976">
    <property type="entry name" value="NrdH"/>
    <property type="match status" value="1"/>
</dbReference>
<dbReference type="Proteomes" id="UP000176186">
    <property type="component" value="Unassembled WGS sequence"/>
</dbReference>
<gene>
    <name evidence="2" type="ORF">A2363_01805</name>
</gene>
<dbReference type="PROSITE" id="PS51354">
    <property type="entry name" value="GLUTAREDOXIN_2"/>
    <property type="match status" value="1"/>
</dbReference>
<feature type="domain" description="Glutaredoxin" evidence="1">
    <location>
        <begin position="6"/>
        <end position="58"/>
    </location>
</feature>
<comment type="caution">
    <text evidence="2">The sequence shown here is derived from an EMBL/GenBank/DDBJ whole genome shotgun (WGS) entry which is preliminary data.</text>
</comment>
<name>A0A1F6BDB7_9BACT</name>
<dbReference type="Pfam" id="PF00462">
    <property type="entry name" value="Glutaredoxin"/>
    <property type="match status" value="1"/>
</dbReference>
<dbReference type="EMBL" id="MFKE01000019">
    <property type="protein sequence ID" value="OGG34936.1"/>
    <property type="molecule type" value="Genomic_DNA"/>
</dbReference>
<dbReference type="InterPro" id="IPR002109">
    <property type="entry name" value="Glutaredoxin"/>
</dbReference>
<organism evidence="2 3">
    <name type="scientific">Candidatus Gottesmanbacteria bacterium RIFOXYB1_FULL_47_11</name>
    <dbReference type="NCBI Taxonomy" id="1798401"/>
    <lineage>
        <taxon>Bacteria</taxon>
        <taxon>Candidatus Gottesmaniibacteriota</taxon>
    </lineage>
</organism>
<evidence type="ECO:0000313" key="2">
    <source>
        <dbReference type="EMBL" id="OGG34936.1"/>
    </source>
</evidence>
<sequence length="84" mass="9461">MNYVKVKVYATTTCPYCTMIADWLTDKKVAFEKILVDQDQKAAIDMVRRTGQMGVPVTEIVLKDGKSEFIIGFNQPQLAYLLGV</sequence>
<evidence type="ECO:0000313" key="3">
    <source>
        <dbReference type="Proteomes" id="UP000176186"/>
    </source>
</evidence>